<reference evidence="2" key="1">
    <citation type="journal article" date="2015" name="Genome Announc.">
        <title>Genome sequence of the AIDS-associated pathogen Penicillium marneffei (ATCC18224) and its near taxonomic relative Talaromyces stipitatus (ATCC10500).</title>
        <authorList>
            <person name="Nierman W.C."/>
            <person name="Fedorova-Abrams N.D."/>
            <person name="Andrianopoulos A."/>
        </authorList>
    </citation>
    <scope>NUCLEOTIDE SEQUENCE [LARGE SCALE GENOMIC DNA]</scope>
    <source>
        <strain evidence="2">ATCC 10500 / CBS 375.48 / QM 6759 / NRRL 1006</strain>
    </source>
</reference>
<sequence>MAKYDNSCNILYITMLLDPRFKKFVLEHKLQDEAKGIITTMQEQLEIQYPIIYKTELTTTSEEPEPSAAFQNPHKTIVSEMMSKIKAKSQKSAEKSSDIARYLNSDVVKFDEKKRNLIHTWWRGHIDECPRMAAAAWTGYHLTHVDACLCAILELARSRRGVDINPRPHHLARAHMTSSRASS</sequence>
<dbReference type="EMBL" id="EQ962653">
    <property type="protein sequence ID" value="EED21960.1"/>
    <property type="molecule type" value="Genomic_DNA"/>
</dbReference>
<dbReference type="RefSeq" id="XP_002478923.1">
    <property type="nucleotide sequence ID" value="XM_002478878.1"/>
</dbReference>
<dbReference type="Proteomes" id="UP000001745">
    <property type="component" value="Unassembled WGS sequence"/>
</dbReference>
<dbReference type="HOGENOM" id="CLU_1476085_0_0_1"/>
<name>B8M2P9_TALSN</name>
<dbReference type="AlphaFoldDB" id="B8M2P9"/>
<proteinExistence type="predicted"/>
<evidence type="ECO:0008006" key="3">
    <source>
        <dbReference type="Google" id="ProtNLM"/>
    </source>
</evidence>
<dbReference type="OrthoDB" id="2976890at2759"/>
<dbReference type="VEuPathDB" id="FungiDB:TSTA_092020"/>
<dbReference type="STRING" id="441959.B8M2P9"/>
<keyword evidence="2" id="KW-1185">Reference proteome</keyword>
<dbReference type="PhylomeDB" id="B8M2P9"/>
<dbReference type="InParanoid" id="B8M2P9"/>
<protein>
    <recommendedName>
        <fullName evidence="3">HAT C-terminal dimerisation domain-containing protein</fullName>
    </recommendedName>
</protein>
<organism evidence="1 2">
    <name type="scientific">Talaromyces stipitatus (strain ATCC 10500 / CBS 375.48 / QM 6759 / NRRL 1006)</name>
    <name type="common">Penicillium stipitatum</name>
    <dbReference type="NCBI Taxonomy" id="441959"/>
    <lineage>
        <taxon>Eukaryota</taxon>
        <taxon>Fungi</taxon>
        <taxon>Dikarya</taxon>
        <taxon>Ascomycota</taxon>
        <taxon>Pezizomycotina</taxon>
        <taxon>Eurotiomycetes</taxon>
        <taxon>Eurotiomycetidae</taxon>
        <taxon>Eurotiales</taxon>
        <taxon>Trichocomaceae</taxon>
        <taxon>Talaromyces</taxon>
        <taxon>Talaromyces sect. Talaromyces</taxon>
    </lineage>
</organism>
<dbReference type="GeneID" id="8098587"/>
<evidence type="ECO:0000313" key="2">
    <source>
        <dbReference type="Proteomes" id="UP000001745"/>
    </source>
</evidence>
<gene>
    <name evidence="1" type="ORF">TSTA_092020</name>
</gene>
<accession>B8M2P9</accession>
<evidence type="ECO:0000313" key="1">
    <source>
        <dbReference type="EMBL" id="EED21960.1"/>
    </source>
</evidence>